<keyword evidence="2" id="KW-0175">Coiled coil</keyword>
<evidence type="ECO:0000313" key="5">
    <source>
        <dbReference type="Proteomes" id="UP000503399"/>
    </source>
</evidence>
<evidence type="ECO:0000313" key="4">
    <source>
        <dbReference type="EMBL" id="CAB1128701.1"/>
    </source>
</evidence>
<evidence type="ECO:0000256" key="2">
    <source>
        <dbReference type="SAM" id="Coils"/>
    </source>
</evidence>
<dbReference type="PANTHER" id="PTHR41251:SF1">
    <property type="entry name" value="NON-HOMOLOGOUS END JOINING PROTEIN KU"/>
    <property type="match status" value="1"/>
</dbReference>
<dbReference type="GO" id="GO:0003690">
    <property type="term" value="F:double-stranded DNA binding"/>
    <property type="evidence" value="ECO:0007669"/>
    <property type="project" value="TreeGrafter"/>
</dbReference>
<dbReference type="KEGG" id="hfv:R50_1195"/>
<dbReference type="Proteomes" id="UP000503399">
    <property type="component" value="Chromosome"/>
</dbReference>
<dbReference type="InterPro" id="IPR016194">
    <property type="entry name" value="SPOC-like_C_dom_sf"/>
</dbReference>
<dbReference type="InterPro" id="IPR006164">
    <property type="entry name" value="DNA_bd_Ku70/Ku80"/>
</dbReference>
<evidence type="ECO:0000256" key="1">
    <source>
        <dbReference type="ARBA" id="ARBA00023125"/>
    </source>
</evidence>
<gene>
    <name evidence="4" type="primary">ku</name>
    <name evidence="4" type="ORF">R50_1195</name>
</gene>
<protein>
    <submittedName>
        <fullName evidence="4">Non-homologous end joining protein Ku</fullName>
    </submittedName>
</protein>
<dbReference type="InterPro" id="IPR009187">
    <property type="entry name" value="Prok_Ku"/>
</dbReference>
<dbReference type="GO" id="GO:0006303">
    <property type="term" value="P:double-strand break repair via nonhomologous end joining"/>
    <property type="evidence" value="ECO:0007669"/>
    <property type="project" value="InterPro"/>
</dbReference>
<proteinExistence type="predicted"/>
<dbReference type="EMBL" id="LR778114">
    <property type="protein sequence ID" value="CAB1128701.1"/>
    <property type="molecule type" value="Genomic_DNA"/>
</dbReference>
<name>A0A6F8ZFP6_9FIRM</name>
<sequence>MTPLRDLFKGVLGFGLVSIPVEVYKAVEDEHIPLHWIHRPCGTRIRYRKYCPTCDSLVPDTEVARAAETENGGLVVLEEPEPGARSGGEAPAIAILGFHGLEEIDPVLYRAAYWLKPGKGGLKAYRLLGEVMRASGRVAMAELERRGHRQLALVRPYPRSAALLLHTLYAPASLRREGEAFGGEPVALTRQELTVATSLVKAMSRPFRPEAYPNREREALLARIRAAAPAAGPPAAGGAAEELLAQLRASVREAREEARPARRRA</sequence>
<evidence type="ECO:0000259" key="3">
    <source>
        <dbReference type="Pfam" id="PF02735"/>
    </source>
</evidence>
<dbReference type="Gene3D" id="2.40.290.10">
    <property type="match status" value="1"/>
</dbReference>
<dbReference type="Pfam" id="PF02735">
    <property type="entry name" value="Ku"/>
    <property type="match status" value="1"/>
</dbReference>
<dbReference type="PIRSF" id="PIRSF006493">
    <property type="entry name" value="Prok_Ku"/>
    <property type="match status" value="1"/>
</dbReference>
<dbReference type="PANTHER" id="PTHR41251">
    <property type="entry name" value="NON-HOMOLOGOUS END JOINING PROTEIN KU"/>
    <property type="match status" value="1"/>
</dbReference>
<dbReference type="SUPFAM" id="SSF100939">
    <property type="entry name" value="SPOC domain-like"/>
    <property type="match status" value="1"/>
</dbReference>
<reference evidence="4 5" key="1">
    <citation type="submission" date="2020-02" db="EMBL/GenBank/DDBJ databases">
        <authorList>
            <person name="Hogendoorn C."/>
        </authorList>
    </citation>
    <scope>NUCLEOTIDE SEQUENCE [LARGE SCALE GENOMIC DNA]</scope>
    <source>
        <strain evidence="4">R501</strain>
    </source>
</reference>
<keyword evidence="1" id="KW-0238">DNA-binding</keyword>
<feature type="coiled-coil region" evidence="2">
    <location>
        <begin position="237"/>
        <end position="264"/>
    </location>
</feature>
<keyword evidence="5" id="KW-1185">Reference proteome</keyword>
<organism evidence="4 5">
    <name type="scientific">Candidatus Hydrogenisulfobacillus filiaventi</name>
    <dbReference type="NCBI Taxonomy" id="2707344"/>
    <lineage>
        <taxon>Bacteria</taxon>
        <taxon>Bacillati</taxon>
        <taxon>Bacillota</taxon>
        <taxon>Clostridia</taxon>
        <taxon>Eubacteriales</taxon>
        <taxon>Clostridiales Family XVII. Incertae Sedis</taxon>
        <taxon>Candidatus Hydrogenisulfobacillus</taxon>
    </lineage>
</organism>
<dbReference type="AlphaFoldDB" id="A0A6F8ZFP6"/>
<feature type="domain" description="Ku" evidence="3">
    <location>
        <begin position="14"/>
        <end position="179"/>
    </location>
</feature>
<accession>A0A6F8ZFP6</accession>